<keyword evidence="7" id="KW-1185">Reference proteome</keyword>
<dbReference type="Gene3D" id="1.10.357.10">
    <property type="entry name" value="Tetracycline Repressor, domain 2"/>
    <property type="match status" value="1"/>
</dbReference>
<dbReference type="EMBL" id="CP024201">
    <property type="protein sequence ID" value="ATQ44934.1"/>
    <property type="molecule type" value="Genomic_DNA"/>
</dbReference>
<dbReference type="InterPro" id="IPR036271">
    <property type="entry name" value="Tet_transcr_reg_TetR-rel_C_sf"/>
</dbReference>
<dbReference type="Gene3D" id="1.10.10.60">
    <property type="entry name" value="Homeodomain-like"/>
    <property type="match status" value="1"/>
</dbReference>
<dbReference type="GO" id="GO:0003700">
    <property type="term" value="F:DNA-binding transcription factor activity"/>
    <property type="evidence" value="ECO:0007669"/>
    <property type="project" value="TreeGrafter"/>
</dbReference>
<feature type="DNA-binding region" description="H-T-H motif" evidence="4">
    <location>
        <begin position="32"/>
        <end position="51"/>
    </location>
</feature>
<dbReference type="AlphaFoldDB" id="A0A2D2B423"/>
<dbReference type="KEGG" id="cmb:CSW64_08280"/>
<reference evidence="6 7" key="1">
    <citation type="submission" date="2017-10" db="EMBL/GenBank/DDBJ databases">
        <title>Genome sequence of Caulobacter mirabilis FWC38.</title>
        <authorList>
            <person name="Fiebig A."/>
            <person name="Crosson S."/>
        </authorList>
    </citation>
    <scope>NUCLEOTIDE SEQUENCE [LARGE SCALE GENOMIC DNA]</scope>
    <source>
        <strain evidence="6 7">FWC 38</strain>
    </source>
</reference>
<dbReference type="PRINTS" id="PR00455">
    <property type="entry name" value="HTHTETR"/>
</dbReference>
<evidence type="ECO:0000256" key="1">
    <source>
        <dbReference type="ARBA" id="ARBA00023015"/>
    </source>
</evidence>
<accession>A0A2D2B423</accession>
<dbReference type="InterPro" id="IPR001647">
    <property type="entry name" value="HTH_TetR"/>
</dbReference>
<sequence>MNARVRQKEATRAAILQAALEEFSERGFDGASTRDIAAKASVHHALIKYHFNSKDELWRAAVTFLFERQASDLTLPGPDDPRYPDRRAYAAEIIRQVVLYSARHPEHARLMVQETCRDSERFHWAADTFIKRTSQAAGAFIRLLQRDGILPAASVPALTYIFVGASQLFYTLAPEVRRVWGIDPSDPDVIEDHVKALIAVMVR</sequence>
<evidence type="ECO:0000256" key="3">
    <source>
        <dbReference type="ARBA" id="ARBA00023163"/>
    </source>
</evidence>
<organism evidence="6 7">
    <name type="scientific">Caulobacter mirabilis</name>
    <dbReference type="NCBI Taxonomy" id="69666"/>
    <lineage>
        <taxon>Bacteria</taxon>
        <taxon>Pseudomonadati</taxon>
        <taxon>Pseudomonadota</taxon>
        <taxon>Alphaproteobacteria</taxon>
        <taxon>Caulobacterales</taxon>
        <taxon>Caulobacteraceae</taxon>
        <taxon>Caulobacter</taxon>
    </lineage>
</organism>
<feature type="domain" description="HTH tetR-type" evidence="5">
    <location>
        <begin position="9"/>
        <end position="69"/>
    </location>
</feature>
<dbReference type="SUPFAM" id="SSF48498">
    <property type="entry name" value="Tetracyclin repressor-like, C-terminal domain"/>
    <property type="match status" value="1"/>
</dbReference>
<dbReference type="InterPro" id="IPR009057">
    <property type="entry name" value="Homeodomain-like_sf"/>
</dbReference>
<gene>
    <name evidence="6" type="ORF">CSW64_08280</name>
</gene>
<dbReference type="GO" id="GO:0000976">
    <property type="term" value="F:transcription cis-regulatory region binding"/>
    <property type="evidence" value="ECO:0007669"/>
    <property type="project" value="TreeGrafter"/>
</dbReference>
<dbReference type="PANTHER" id="PTHR30055:SF234">
    <property type="entry name" value="HTH-TYPE TRANSCRIPTIONAL REGULATOR BETI"/>
    <property type="match status" value="1"/>
</dbReference>
<dbReference type="OrthoDB" id="7185252at2"/>
<dbReference type="PROSITE" id="PS50977">
    <property type="entry name" value="HTH_TETR_2"/>
    <property type="match status" value="1"/>
</dbReference>
<keyword evidence="2 4" id="KW-0238">DNA-binding</keyword>
<evidence type="ECO:0000313" key="7">
    <source>
        <dbReference type="Proteomes" id="UP000228945"/>
    </source>
</evidence>
<evidence type="ECO:0000259" key="5">
    <source>
        <dbReference type="PROSITE" id="PS50977"/>
    </source>
</evidence>
<protein>
    <submittedName>
        <fullName evidence="6">TetR family transcriptional regulator</fullName>
    </submittedName>
</protein>
<evidence type="ECO:0000256" key="2">
    <source>
        <dbReference type="ARBA" id="ARBA00023125"/>
    </source>
</evidence>
<dbReference type="PANTHER" id="PTHR30055">
    <property type="entry name" value="HTH-TYPE TRANSCRIPTIONAL REGULATOR RUTR"/>
    <property type="match status" value="1"/>
</dbReference>
<evidence type="ECO:0000256" key="4">
    <source>
        <dbReference type="PROSITE-ProRule" id="PRU00335"/>
    </source>
</evidence>
<dbReference type="SUPFAM" id="SSF46689">
    <property type="entry name" value="Homeodomain-like"/>
    <property type="match status" value="1"/>
</dbReference>
<dbReference type="Proteomes" id="UP000228945">
    <property type="component" value="Chromosome"/>
</dbReference>
<keyword evidence="1" id="KW-0805">Transcription regulation</keyword>
<dbReference type="InterPro" id="IPR050109">
    <property type="entry name" value="HTH-type_TetR-like_transc_reg"/>
</dbReference>
<keyword evidence="3" id="KW-0804">Transcription</keyword>
<dbReference type="Pfam" id="PF00440">
    <property type="entry name" value="TetR_N"/>
    <property type="match status" value="1"/>
</dbReference>
<name>A0A2D2B423_9CAUL</name>
<evidence type="ECO:0000313" key="6">
    <source>
        <dbReference type="EMBL" id="ATQ44934.1"/>
    </source>
</evidence>
<proteinExistence type="predicted"/>